<dbReference type="AlphaFoldDB" id="A0A0U5GEZ4"/>
<name>A0A0U5GEZ4_ASPCI</name>
<feature type="region of interest" description="Disordered" evidence="1">
    <location>
        <begin position="1"/>
        <end position="38"/>
    </location>
</feature>
<evidence type="ECO:0000313" key="2">
    <source>
        <dbReference type="EMBL" id="CEL10275.1"/>
    </source>
</evidence>
<dbReference type="Proteomes" id="UP000054771">
    <property type="component" value="Unassembled WGS sequence"/>
</dbReference>
<accession>A0A0U5GEZ4</accession>
<evidence type="ECO:0008006" key="4">
    <source>
        <dbReference type="Google" id="ProtNLM"/>
    </source>
</evidence>
<organism evidence="2 3">
    <name type="scientific">Aspergillus calidoustus</name>
    <dbReference type="NCBI Taxonomy" id="454130"/>
    <lineage>
        <taxon>Eukaryota</taxon>
        <taxon>Fungi</taxon>
        <taxon>Dikarya</taxon>
        <taxon>Ascomycota</taxon>
        <taxon>Pezizomycotina</taxon>
        <taxon>Eurotiomycetes</taxon>
        <taxon>Eurotiomycetidae</taxon>
        <taxon>Eurotiales</taxon>
        <taxon>Aspergillaceae</taxon>
        <taxon>Aspergillus</taxon>
        <taxon>Aspergillus subgen. Nidulantes</taxon>
    </lineage>
</organism>
<gene>
    <name evidence="2" type="ORF">ASPCAL13398</name>
</gene>
<sequence>MTPITRSSARQRTKQKDLSLPTSRSIRNPRAEKNAPANRFLVQSAAPEPAITNTAQEFHQGPVIEWILIKILEDSNPEAKERRKVAQRALLKEIRRQEGCEFVATGKPLKSESEWVIIQWRSRTDRDELIASTKPGRALKELLEQRAVSTNLISRSQGPPLNRSQFFDPPRYYEIMTAAALVAPGVGRE</sequence>
<evidence type="ECO:0000313" key="3">
    <source>
        <dbReference type="Proteomes" id="UP000054771"/>
    </source>
</evidence>
<keyword evidence="3" id="KW-1185">Reference proteome</keyword>
<reference evidence="3" key="1">
    <citation type="journal article" date="2016" name="Genome Announc.">
        <title>Draft genome sequences of fungus Aspergillus calidoustus.</title>
        <authorList>
            <person name="Horn F."/>
            <person name="Linde J."/>
            <person name="Mattern D.J."/>
            <person name="Walther G."/>
            <person name="Guthke R."/>
            <person name="Scherlach K."/>
            <person name="Martin K."/>
            <person name="Brakhage A.A."/>
            <person name="Petzke L."/>
            <person name="Valiante V."/>
        </authorList>
    </citation>
    <scope>NUCLEOTIDE SEQUENCE [LARGE SCALE GENOMIC DNA]</scope>
    <source>
        <strain evidence="3">SF006504</strain>
    </source>
</reference>
<evidence type="ECO:0000256" key="1">
    <source>
        <dbReference type="SAM" id="MobiDB-lite"/>
    </source>
</evidence>
<dbReference type="EMBL" id="CDMC01000017">
    <property type="protein sequence ID" value="CEL10275.1"/>
    <property type="molecule type" value="Genomic_DNA"/>
</dbReference>
<protein>
    <recommendedName>
        <fullName evidence="4">ABM domain-containing protein</fullName>
    </recommendedName>
</protein>
<feature type="compositionally biased region" description="Polar residues" evidence="1">
    <location>
        <begin position="1"/>
        <end position="10"/>
    </location>
</feature>
<proteinExistence type="predicted"/>
<dbReference type="OrthoDB" id="3862662at2759"/>